<dbReference type="InterPro" id="IPR006913">
    <property type="entry name" value="CENP-V/GFA"/>
</dbReference>
<dbReference type="HOGENOM" id="CLU_055491_4_1_5"/>
<evidence type="ECO:0000256" key="3">
    <source>
        <dbReference type="ARBA" id="ARBA00022833"/>
    </source>
</evidence>
<evidence type="ECO:0000259" key="5">
    <source>
        <dbReference type="PROSITE" id="PS51891"/>
    </source>
</evidence>
<dbReference type="PANTHER" id="PTHR33337:SF40">
    <property type="entry name" value="CENP-V_GFA DOMAIN-CONTAINING PROTEIN-RELATED"/>
    <property type="match status" value="1"/>
</dbReference>
<reference evidence="6 7" key="1">
    <citation type="journal article" date="2014" name="Int. J. Syst. Evol. Microbiol.">
        <title>Celeribacter indicus sp. nov., a polycyclic aromatic hydrocarbon-degrading bacterium from deep-sea sediment and reclassification of Huaishuia halophila as Celeribacter halophilus comb. nov.</title>
        <authorList>
            <person name="Lai Q."/>
            <person name="Cao J."/>
            <person name="Yuan J."/>
            <person name="Li F."/>
            <person name="Shao Z."/>
        </authorList>
    </citation>
    <scope>NUCLEOTIDE SEQUENCE [LARGE SCALE GENOMIC DNA]</scope>
    <source>
        <strain evidence="6">P73</strain>
    </source>
</reference>
<dbReference type="OrthoDB" id="9807246at2"/>
<keyword evidence="4" id="KW-0456">Lyase</keyword>
<organism evidence="6 7">
    <name type="scientific">Celeribacter indicus</name>
    <dbReference type="NCBI Taxonomy" id="1208324"/>
    <lineage>
        <taxon>Bacteria</taxon>
        <taxon>Pseudomonadati</taxon>
        <taxon>Pseudomonadota</taxon>
        <taxon>Alphaproteobacteria</taxon>
        <taxon>Rhodobacterales</taxon>
        <taxon>Roseobacteraceae</taxon>
        <taxon>Celeribacter</taxon>
    </lineage>
</organism>
<comment type="similarity">
    <text evidence="1">Belongs to the Gfa family.</text>
</comment>
<evidence type="ECO:0000313" key="6">
    <source>
        <dbReference type="EMBL" id="AJE47640.1"/>
    </source>
</evidence>
<feature type="domain" description="CENP-V/GFA" evidence="5">
    <location>
        <begin position="2"/>
        <end position="125"/>
    </location>
</feature>
<dbReference type="PANTHER" id="PTHR33337">
    <property type="entry name" value="GFA DOMAIN-CONTAINING PROTEIN"/>
    <property type="match status" value="1"/>
</dbReference>
<accession>A0A0B5E2N9</accession>
<keyword evidence="7" id="KW-1185">Reference proteome</keyword>
<keyword evidence="2" id="KW-0479">Metal-binding</keyword>
<proteinExistence type="inferred from homology"/>
<protein>
    <submittedName>
        <fullName evidence="6">Glutathione-dependent formaldehyde-activating protein</fullName>
    </submittedName>
</protein>
<dbReference type="Pfam" id="PF04828">
    <property type="entry name" value="GFA"/>
    <property type="match status" value="1"/>
</dbReference>
<gene>
    <name evidence="6" type="ORF">P73_2925</name>
</gene>
<evidence type="ECO:0000256" key="4">
    <source>
        <dbReference type="ARBA" id="ARBA00023239"/>
    </source>
</evidence>
<dbReference type="EMBL" id="CP004393">
    <property type="protein sequence ID" value="AJE47640.1"/>
    <property type="molecule type" value="Genomic_DNA"/>
</dbReference>
<dbReference type="KEGG" id="cid:P73_2925"/>
<evidence type="ECO:0000256" key="1">
    <source>
        <dbReference type="ARBA" id="ARBA00005495"/>
    </source>
</evidence>
<name>A0A0B5E2N9_9RHOB</name>
<keyword evidence="3" id="KW-0862">Zinc</keyword>
<dbReference type="GO" id="GO:0046872">
    <property type="term" value="F:metal ion binding"/>
    <property type="evidence" value="ECO:0007669"/>
    <property type="project" value="UniProtKB-KW"/>
</dbReference>
<dbReference type="PROSITE" id="PS51891">
    <property type="entry name" value="CENP_V_GFA"/>
    <property type="match status" value="1"/>
</dbReference>
<dbReference type="RefSeq" id="WP_043870153.1">
    <property type="nucleotide sequence ID" value="NZ_CP004393.1"/>
</dbReference>
<evidence type="ECO:0000256" key="2">
    <source>
        <dbReference type="ARBA" id="ARBA00022723"/>
    </source>
</evidence>
<evidence type="ECO:0000313" key="7">
    <source>
        <dbReference type="Proteomes" id="UP000031521"/>
    </source>
</evidence>
<sequence>MVRGRCDCGGVRFELPAVRDTVILCHCSQCRRISGHVWASTEAPFDSLTFIAGDSLRWYASSDRATRGFCATCGSSLFYRRNGAAGLAIAAGCLEDTTGMRIGKHIFVADKGDYYPRPEDAPAFDSR</sequence>
<dbReference type="GO" id="GO:0016846">
    <property type="term" value="F:carbon-sulfur lyase activity"/>
    <property type="evidence" value="ECO:0007669"/>
    <property type="project" value="InterPro"/>
</dbReference>
<dbReference type="Proteomes" id="UP000031521">
    <property type="component" value="Chromosome"/>
</dbReference>
<dbReference type="InterPro" id="IPR011057">
    <property type="entry name" value="Mss4-like_sf"/>
</dbReference>
<dbReference type="STRING" id="1208324.P73_2925"/>
<dbReference type="AlphaFoldDB" id="A0A0B5E2N9"/>
<dbReference type="Gene3D" id="3.90.1590.10">
    <property type="entry name" value="glutathione-dependent formaldehyde- activating enzyme (gfa)"/>
    <property type="match status" value="1"/>
</dbReference>
<dbReference type="SUPFAM" id="SSF51316">
    <property type="entry name" value="Mss4-like"/>
    <property type="match status" value="1"/>
</dbReference>